<feature type="non-terminal residue" evidence="1">
    <location>
        <position position="1"/>
    </location>
</feature>
<keyword evidence="2" id="KW-1185">Reference proteome</keyword>
<dbReference type="Proteomes" id="UP000654075">
    <property type="component" value="Unassembled WGS sequence"/>
</dbReference>
<evidence type="ECO:0000313" key="1">
    <source>
        <dbReference type="EMBL" id="CAE8587891.1"/>
    </source>
</evidence>
<dbReference type="OrthoDB" id="10603404at2759"/>
<protein>
    <submittedName>
        <fullName evidence="1">Uncharacterized protein</fullName>
    </submittedName>
</protein>
<dbReference type="EMBL" id="CAJNNV010002802">
    <property type="protein sequence ID" value="CAE8587891.1"/>
    <property type="molecule type" value="Genomic_DNA"/>
</dbReference>
<sequence>RKGGTMTDSMDMSAQWARIPRPSMQELPRLHQELGIWMANTRYQLHDVDRTPLWRVQNTSMLVSTGVGMGAYFAMKRFRPSIKFPIDVIPPFVTFYLTHRAAQVWQMPGLWDSFLALPSPLGVNSRGILE</sequence>
<organism evidence="1 2">
    <name type="scientific">Polarella glacialis</name>
    <name type="common">Dinoflagellate</name>
    <dbReference type="NCBI Taxonomy" id="89957"/>
    <lineage>
        <taxon>Eukaryota</taxon>
        <taxon>Sar</taxon>
        <taxon>Alveolata</taxon>
        <taxon>Dinophyceae</taxon>
        <taxon>Suessiales</taxon>
        <taxon>Suessiaceae</taxon>
        <taxon>Polarella</taxon>
    </lineage>
</organism>
<reference evidence="1" key="1">
    <citation type="submission" date="2021-02" db="EMBL/GenBank/DDBJ databases">
        <authorList>
            <person name="Dougan E. K."/>
            <person name="Rhodes N."/>
            <person name="Thang M."/>
            <person name="Chan C."/>
        </authorList>
    </citation>
    <scope>NUCLEOTIDE SEQUENCE</scope>
</reference>
<proteinExistence type="predicted"/>
<dbReference type="AlphaFoldDB" id="A0A813DNP0"/>
<feature type="non-terminal residue" evidence="1">
    <location>
        <position position="130"/>
    </location>
</feature>
<gene>
    <name evidence="1" type="ORF">PGLA1383_LOCUS6717</name>
</gene>
<comment type="caution">
    <text evidence="1">The sequence shown here is derived from an EMBL/GenBank/DDBJ whole genome shotgun (WGS) entry which is preliminary data.</text>
</comment>
<evidence type="ECO:0000313" key="2">
    <source>
        <dbReference type="Proteomes" id="UP000654075"/>
    </source>
</evidence>
<name>A0A813DNP0_POLGL</name>
<accession>A0A813DNP0</accession>